<comment type="caution">
    <text evidence="2">The sequence shown here is derived from an EMBL/GenBank/DDBJ whole genome shotgun (WGS) entry which is preliminary data.</text>
</comment>
<evidence type="ECO:0000256" key="1">
    <source>
        <dbReference type="SAM" id="MobiDB-lite"/>
    </source>
</evidence>
<reference evidence="2 3" key="1">
    <citation type="journal article" date="2018" name="PLoS Pathog.">
        <title>Evolution of structural diversity of trichothecenes, a family of toxins produced by plant pathogenic and entomopathogenic fungi.</title>
        <authorList>
            <person name="Proctor R.H."/>
            <person name="McCormick S.P."/>
            <person name="Kim H.S."/>
            <person name="Cardoza R.E."/>
            <person name="Stanley A.M."/>
            <person name="Lindo L."/>
            <person name="Kelly A."/>
            <person name="Brown D.W."/>
            <person name="Lee T."/>
            <person name="Vaughan M.M."/>
            <person name="Alexander N.J."/>
            <person name="Busman M."/>
            <person name="Gutierrez S."/>
        </authorList>
    </citation>
    <scope>NUCLEOTIDE SEQUENCE [LARGE SCALE GENOMIC DNA]</scope>
    <source>
        <strain evidence="2 3">NRRL 3299</strain>
    </source>
</reference>
<evidence type="ECO:0000313" key="3">
    <source>
        <dbReference type="Proteomes" id="UP000266152"/>
    </source>
</evidence>
<feature type="region of interest" description="Disordered" evidence="1">
    <location>
        <begin position="235"/>
        <end position="254"/>
    </location>
</feature>
<keyword evidence="3" id="KW-1185">Reference proteome</keyword>
<dbReference type="STRING" id="5514.A0A395ST64"/>
<protein>
    <submittedName>
        <fullName evidence="2">Uncharacterized protein</fullName>
    </submittedName>
</protein>
<accession>A0A395ST64</accession>
<dbReference type="AlphaFoldDB" id="A0A395ST64"/>
<proteinExistence type="predicted"/>
<evidence type="ECO:0000313" key="2">
    <source>
        <dbReference type="EMBL" id="RGP75496.1"/>
    </source>
</evidence>
<dbReference type="Proteomes" id="UP000266152">
    <property type="component" value="Unassembled WGS sequence"/>
</dbReference>
<organism evidence="2 3">
    <name type="scientific">Fusarium sporotrichioides</name>
    <dbReference type="NCBI Taxonomy" id="5514"/>
    <lineage>
        <taxon>Eukaryota</taxon>
        <taxon>Fungi</taxon>
        <taxon>Dikarya</taxon>
        <taxon>Ascomycota</taxon>
        <taxon>Pezizomycotina</taxon>
        <taxon>Sordariomycetes</taxon>
        <taxon>Hypocreomycetidae</taxon>
        <taxon>Hypocreales</taxon>
        <taxon>Nectriaceae</taxon>
        <taxon>Fusarium</taxon>
    </lineage>
</organism>
<sequence>MPSTPDPEPSACESLFGSPIQPPSVLLPVPELPRNGSRFGSPIQSPSALFLNQNLSGSLTQSPPVLLPVPELPRNGSLFGSPYQSPSAFLSDLELPSDEYLSNSPIPEFSLDENTLPEPNFDVTTFFRSSGGHRISTLLDETPRINFHFENPPSTQDLLDNVNRNSKIITAKIIPIEKPKRKDDWRKFKEDQIEFDLLDVMNRLKSRNSRLKVFRDLSPKMKQIFYHMSKRYLKEETERKNKKRQEEAEKLKAAKEENARAKAIAEGQRMNNFRVGSMQQHGFLFGTQPQPQSQPHIPFHTQQIRFYSQQQIPLQSQPQISVPFNMHQQVNPSMYPPVPPGGNSVNGPYGTFDWTEGNDGINAMGPFFQPQ</sequence>
<dbReference type="EMBL" id="PXOF01000014">
    <property type="protein sequence ID" value="RGP75496.1"/>
    <property type="molecule type" value="Genomic_DNA"/>
</dbReference>
<gene>
    <name evidence="2" type="ORF">FSPOR_604</name>
</gene>
<name>A0A395ST64_FUSSP</name>